<dbReference type="PANTHER" id="PTHR30336">
    <property type="entry name" value="INNER MEMBRANE PROTEIN, PROBABLE PERMEASE"/>
    <property type="match status" value="1"/>
</dbReference>
<reference evidence="4" key="1">
    <citation type="submission" date="2016-10" db="EMBL/GenBank/DDBJ databases">
        <authorList>
            <person name="Varghese N."/>
            <person name="Submissions S."/>
        </authorList>
    </citation>
    <scope>NUCLEOTIDE SEQUENCE [LARGE SCALE GENOMIC DNA]</scope>
    <source>
        <strain evidence="4">DSM 18579</strain>
    </source>
</reference>
<dbReference type="Proteomes" id="UP000242642">
    <property type="component" value="Unassembled WGS sequence"/>
</dbReference>
<feature type="transmembrane region" description="Helical" evidence="1">
    <location>
        <begin position="20"/>
        <end position="39"/>
    </location>
</feature>
<dbReference type="EMBL" id="FOHV01000007">
    <property type="protein sequence ID" value="SET01086.1"/>
    <property type="molecule type" value="Genomic_DNA"/>
</dbReference>
<protein>
    <submittedName>
        <fullName evidence="3">Uncharacterized SAM-binding protein YcdF, DUF218 family</fullName>
    </submittedName>
</protein>
<evidence type="ECO:0000313" key="3">
    <source>
        <dbReference type="EMBL" id="SET01086.1"/>
    </source>
</evidence>
<dbReference type="InterPro" id="IPR051599">
    <property type="entry name" value="Cell_Envelope_Assoc"/>
</dbReference>
<dbReference type="STRING" id="1123402.SAMN02583745_01123"/>
<keyword evidence="4" id="KW-1185">Reference proteome</keyword>
<dbReference type="Pfam" id="PF02698">
    <property type="entry name" value="DUF218"/>
    <property type="match status" value="1"/>
</dbReference>
<dbReference type="RefSeq" id="WP_281241260.1">
    <property type="nucleotide sequence ID" value="NZ_FOHV01000007.1"/>
</dbReference>
<keyword evidence="1" id="KW-0472">Membrane</keyword>
<accession>A0A1I0B2Y7</accession>
<feature type="domain" description="DUF218" evidence="2">
    <location>
        <begin position="91"/>
        <end position="252"/>
    </location>
</feature>
<name>A0A1I0B2Y7_9GAMM</name>
<dbReference type="AlphaFoldDB" id="A0A1I0B2Y7"/>
<dbReference type="GO" id="GO:0043164">
    <property type="term" value="P:Gram-negative-bacterium-type cell wall biogenesis"/>
    <property type="evidence" value="ECO:0007669"/>
    <property type="project" value="TreeGrafter"/>
</dbReference>
<keyword evidence="1" id="KW-1133">Transmembrane helix</keyword>
<sequence length="268" mass="29784">MDYSFGFIAKKLISGMLQPLPLLLLFMAIGLLLVWLTRFQKTGKSLLTFSWISLFLISLQPVADSLLLPIETQYTTFDANTIKLKHPEIKYIVVLGGGHAYHPNWAPSSNILNNSLPRIIEGIRIHKEIPGSKLIFTGGPALNSRTAAQSAEAVALSIGVQPEEIIRSDTPKDTAQEARAVKDIVGKDSFILVTSANHLPRAVKAFELEGLSPIPAPANQLAMTNNMPFWEKWFPSALYLSHFERVWSELMGQGWQALMHQKNIEQSP</sequence>
<dbReference type="GO" id="GO:0000270">
    <property type="term" value="P:peptidoglycan metabolic process"/>
    <property type="evidence" value="ECO:0007669"/>
    <property type="project" value="TreeGrafter"/>
</dbReference>
<gene>
    <name evidence="3" type="ORF">SAMN02583745_01123</name>
</gene>
<dbReference type="CDD" id="cd06259">
    <property type="entry name" value="YdcF-like"/>
    <property type="match status" value="1"/>
</dbReference>
<proteinExistence type="predicted"/>
<dbReference type="InterPro" id="IPR003848">
    <property type="entry name" value="DUF218"/>
</dbReference>
<evidence type="ECO:0000259" key="2">
    <source>
        <dbReference type="Pfam" id="PF02698"/>
    </source>
</evidence>
<dbReference type="NCBIfam" id="NF007794">
    <property type="entry name" value="PRK10494.1"/>
    <property type="match status" value="1"/>
</dbReference>
<feature type="transmembrane region" description="Helical" evidence="1">
    <location>
        <begin position="46"/>
        <end position="63"/>
    </location>
</feature>
<evidence type="ECO:0000256" key="1">
    <source>
        <dbReference type="SAM" id="Phobius"/>
    </source>
</evidence>
<dbReference type="GO" id="GO:0005886">
    <property type="term" value="C:plasma membrane"/>
    <property type="evidence" value="ECO:0007669"/>
    <property type="project" value="TreeGrafter"/>
</dbReference>
<organism evidence="3 4">
    <name type="scientific">Thorsellia anophelis DSM 18579</name>
    <dbReference type="NCBI Taxonomy" id="1123402"/>
    <lineage>
        <taxon>Bacteria</taxon>
        <taxon>Pseudomonadati</taxon>
        <taxon>Pseudomonadota</taxon>
        <taxon>Gammaproteobacteria</taxon>
        <taxon>Enterobacterales</taxon>
        <taxon>Thorselliaceae</taxon>
        <taxon>Thorsellia</taxon>
    </lineage>
</organism>
<keyword evidence="1" id="KW-0812">Transmembrane</keyword>
<evidence type="ECO:0000313" key="4">
    <source>
        <dbReference type="Proteomes" id="UP000242642"/>
    </source>
</evidence>
<dbReference type="PANTHER" id="PTHR30336:SF4">
    <property type="entry name" value="ENVELOPE BIOGENESIS FACTOR ELYC"/>
    <property type="match status" value="1"/>
</dbReference>